<dbReference type="PANTHER" id="PTHR43300">
    <property type="entry name" value="ACETYLTRANSFERASE"/>
    <property type="match status" value="1"/>
</dbReference>
<dbReference type="EMBL" id="QURB01000001">
    <property type="protein sequence ID" value="RFC55737.1"/>
    <property type="molecule type" value="Genomic_DNA"/>
</dbReference>
<feature type="binding site" evidence="3">
    <location>
        <position position="168"/>
    </location>
    <ligand>
        <name>acetyl-CoA</name>
        <dbReference type="ChEBI" id="CHEBI:57288"/>
    </ligand>
</feature>
<dbReference type="RefSeq" id="WP_116879572.1">
    <property type="nucleotide sequence ID" value="NZ_QURB01000001.1"/>
</dbReference>
<dbReference type="PANTHER" id="PTHR43300:SF7">
    <property type="entry name" value="UDP-N-ACETYLBACILLOSAMINE N-ACETYLTRANSFERASE"/>
    <property type="match status" value="1"/>
</dbReference>
<comment type="caution">
    <text evidence="5">The sequence shown here is derived from an EMBL/GenBank/DDBJ whole genome shotgun (WGS) entry which is preliminary data.</text>
</comment>
<dbReference type="Proteomes" id="UP000257127">
    <property type="component" value="Unassembled WGS sequence"/>
</dbReference>
<feature type="binding site" evidence="3">
    <location>
        <begin position="33"/>
        <end position="34"/>
    </location>
    <ligand>
        <name>substrate</name>
    </ligand>
</feature>
<dbReference type="SUPFAM" id="SSF51161">
    <property type="entry name" value="Trimeric LpxA-like enzymes"/>
    <property type="match status" value="1"/>
</dbReference>
<dbReference type="InterPro" id="IPR020019">
    <property type="entry name" value="AcTrfase_PglD-like"/>
</dbReference>
<keyword evidence="6" id="KW-1185">Reference proteome</keyword>
<dbReference type="AlphaFoldDB" id="A0A3E1F1Z8"/>
<name>A0A3E1F1Z8_9FLAO</name>
<dbReference type="InterPro" id="IPR011004">
    <property type="entry name" value="Trimer_LpxA-like_sf"/>
</dbReference>
<proteinExistence type="inferred from homology"/>
<dbReference type="Pfam" id="PF17836">
    <property type="entry name" value="PglD_N"/>
    <property type="match status" value="1"/>
</dbReference>
<protein>
    <recommendedName>
        <fullName evidence="4">PglD N-terminal domain-containing protein</fullName>
    </recommendedName>
</protein>
<evidence type="ECO:0000256" key="3">
    <source>
        <dbReference type="PIRSR" id="PIRSR620019-2"/>
    </source>
</evidence>
<evidence type="ECO:0000259" key="4">
    <source>
        <dbReference type="Pfam" id="PF17836"/>
    </source>
</evidence>
<dbReference type="InterPro" id="IPR050179">
    <property type="entry name" value="Trans_hexapeptide_repeat"/>
</dbReference>
<comment type="similarity">
    <text evidence="1">Belongs to the transferase hexapeptide repeat family.</text>
</comment>
<feature type="binding site" evidence="3">
    <location>
        <position position="186"/>
    </location>
    <ligand>
        <name>acetyl-CoA</name>
        <dbReference type="ChEBI" id="CHEBI:57288"/>
    </ligand>
</feature>
<accession>A0A3E1F1Z8</accession>
<feature type="active site" description="Proton acceptor" evidence="2">
    <location>
        <position position="138"/>
    </location>
</feature>
<dbReference type="Gene3D" id="3.40.50.20">
    <property type="match status" value="1"/>
</dbReference>
<organism evidence="5 6">
    <name type="scientific">Brumimicrobium aurantiacum</name>
    <dbReference type="NCBI Taxonomy" id="1737063"/>
    <lineage>
        <taxon>Bacteria</taxon>
        <taxon>Pseudomonadati</taxon>
        <taxon>Bacteroidota</taxon>
        <taxon>Flavobacteriia</taxon>
        <taxon>Flavobacteriales</taxon>
        <taxon>Crocinitomicaceae</taxon>
        <taxon>Brumimicrobium</taxon>
    </lineage>
</organism>
<dbReference type="InterPro" id="IPR041561">
    <property type="entry name" value="PglD_N"/>
</dbReference>
<dbReference type="NCBIfam" id="TIGR03570">
    <property type="entry name" value="NeuD_NnaD"/>
    <property type="match status" value="1"/>
</dbReference>
<reference evidence="5 6" key="1">
    <citation type="submission" date="2018-08" db="EMBL/GenBank/DDBJ databases">
        <title>The draft genome squence of Brumimicrobium sp. N62.</title>
        <authorList>
            <person name="Du Z.-J."/>
            <person name="Luo H.-R."/>
        </authorList>
    </citation>
    <scope>NUCLEOTIDE SEQUENCE [LARGE SCALE GENOMIC DNA]</scope>
    <source>
        <strain evidence="5 6">N62</strain>
    </source>
</reference>
<dbReference type="Gene3D" id="2.160.10.10">
    <property type="entry name" value="Hexapeptide repeat proteins"/>
    <property type="match status" value="1"/>
</dbReference>
<dbReference type="CDD" id="cd03360">
    <property type="entry name" value="LbH_AT_putative"/>
    <property type="match status" value="1"/>
</dbReference>
<feature type="domain" description="PglD N-terminal" evidence="4">
    <location>
        <begin position="4"/>
        <end position="83"/>
    </location>
</feature>
<evidence type="ECO:0000256" key="1">
    <source>
        <dbReference type="ARBA" id="ARBA00007274"/>
    </source>
</evidence>
<sequence>MKTLAIIGAGDLGLQIAHYAIEDKHYSKVVFFDDLSKTSHIKSFQILGETADIIQQFNLAAFDELIIGIGYKHLNARERFFNEFKGIIPFGKIIHSTSWVDKSAHISEGCVIYPSCSIDINVHIDQNTIINNSCSVAHDSYIGKHSFLSPRIAIAGFVKIGEKCILGINSTIIDNINIAEQIQIGGGTVVINDLEKKGLYVGNPQRFIN</sequence>
<evidence type="ECO:0000313" key="5">
    <source>
        <dbReference type="EMBL" id="RFC55737.1"/>
    </source>
</evidence>
<evidence type="ECO:0000313" key="6">
    <source>
        <dbReference type="Proteomes" id="UP000257127"/>
    </source>
</evidence>
<dbReference type="OrthoDB" id="708224at2"/>
<evidence type="ECO:0000256" key="2">
    <source>
        <dbReference type="PIRSR" id="PIRSR620019-1"/>
    </source>
</evidence>
<feature type="site" description="Increases basicity of active site His" evidence="2">
    <location>
        <position position="139"/>
    </location>
</feature>
<gene>
    <name evidence="5" type="ORF">DXU93_02025</name>
</gene>